<dbReference type="GO" id="GO:0046873">
    <property type="term" value="F:metal ion transmembrane transporter activity"/>
    <property type="evidence" value="ECO:0007669"/>
    <property type="project" value="InterPro"/>
</dbReference>
<accession>F7BAB3</accession>
<reference evidence="7" key="3">
    <citation type="submission" date="2025-08" db="UniProtKB">
        <authorList>
            <consortium name="Ensembl"/>
        </authorList>
    </citation>
    <scope>IDENTIFICATION</scope>
</reference>
<dbReference type="Proteomes" id="UP000008144">
    <property type="component" value="Chromosome 1"/>
</dbReference>
<evidence type="ECO:0000256" key="4">
    <source>
        <dbReference type="ARBA" id="ARBA00022989"/>
    </source>
</evidence>
<dbReference type="InterPro" id="IPR003689">
    <property type="entry name" value="ZIP"/>
</dbReference>
<keyword evidence="8" id="KW-1185">Reference proteome</keyword>
<dbReference type="HOGENOM" id="CLU_703105_0_0_1"/>
<dbReference type="EMBL" id="EAAA01000217">
    <property type="status" value="NOT_ANNOTATED_CDS"/>
    <property type="molecule type" value="Genomic_DNA"/>
</dbReference>
<dbReference type="InParanoid" id="F7BAB3"/>
<dbReference type="PANTHER" id="PTHR12191">
    <property type="entry name" value="SOLUTE CARRIER FAMILY 39"/>
    <property type="match status" value="1"/>
</dbReference>
<sequence length="393" mass="44593">MRFFLCSEQLGWHSNLNKKTYLTWNYRFVIGLVALTFALASHEDSETKQTTLSNLTQTSKPNLIITSCTADGCIFQVNTTQVLADEFIKYTEIVFKRYSMPGFSYINIDGLNHLLIDLGVEETTSDDHDHDHDDHDDHDEYAIPEYYSYDENNIDYDNIEKPKCRKAIDILSEYYPYVNAYDVRIGLDDFITILPNVVDSVYECRNLSLSKQGADKHEHSSQHSTENRGKVWGIAILSVTVISVLSVIGILIVPLMRHNDHFNRLISFLVALAVGTLTGDALLHLLPHAMGEHNHTSADHAHDHGNEDKNKEKEKLMKSLVAVVGMYMFFVMESLMGIARQRKNMKKMKNEIPNPIKVSPTDSSVGSPIKSDVSFSTRMECTDSLLIPETDLR</sequence>
<dbReference type="Ensembl" id="ENSCINT00000006884.3">
    <property type="protein sequence ID" value="ENSCINP00000006884.3"/>
    <property type="gene ID" value="ENSCING00000003358.3"/>
</dbReference>
<evidence type="ECO:0000313" key="8">
    <source>
        <dbReference type="Proteomes" id="UP000008144"/>
    </source>
</evidence>
<comment type="similarity">
    <text evidence="2">Belongs to the ZIP transporter (TC 2.A.5) family.</text>
</comment>
<evidence type="ECO:0000313" key="7">
    <source>
        <dbReference type="Ensembl" id="ENSCINP00000006884.3"/>
    </source>
</evidence>
<dbReference type="STRING" id="7719.ENSCINP00000006884"/>
<reference evidence="7" key="4">
    <citation type="submission" date="2025-09" db="UniProtKB">
        <authorList>
            <consortium name="Ensembl"/>
        </authorList>
    </citation>
    <scope>IDENTIFICATION</scope>
</reference>
<proteinExistence type="inferred from homology"/>
<dbReference type="GO" id="GO:0016020">
    <property type="term" value="C:membrane"/>
    <property type="evidence" value="ECO:0007669"/>
    <property type="project" value="UniProtKB-SubCell"/>
</dbReference>
<keyword evidence="3 6" id="KW-0812">Transmembrane</keyword>
<dbReference type="Pfam" id="PF02535">
    <property type="entry name" value="Zip"/>
    <property type="match status" value="1"/>
</dbReference>
<feature type="transmembrane region" description="Helical" evidence="6">
    <location>
        <begin position="265"/>
        <end position="286"/>
    </location>
</feature>
<evidence type="ECO:0000256" key="6">
    <source>
        <dbReference type="SAM" id="Phobius"/>
    </source>
</evidence>
<name>F7BAB3_CIOIN</name>
<reference evidence="7" key="2">
    <citation type="journal article" date="2008" name="Genome Biol.">
        <title>Improved genome assembly and evidence-based global gene model set for the chordate Ciona intestinalis: new insight into intron and operon populations.</title>
        <authorList>
            <person name="Satou Y."/>
            <person name="Mineta K."/>
            <person name="Ogasawara M."/>
            <person name="Sasakura Y."/>
            <person name="Shoguchi E."/>
            <person name="Ueno K."/>
            <person name="Yamada L."/>
            <person name="Matsumoto J."/>
            <person name="Wasserscheid J."/>
            <person name="Dewar K."/>
            <person name="Wiley G.B."/>
            <person name="Macmil S.L."/>
            <person name="Roe B.A."/>
            <person name="Zeller R.W."/>
            <person name="Hastings K.E."/>
            <person name="Lemaire P."/>
            <person name="Lindquist E."/>
            <person name="Endo T."/>
            <person name="Hotta K."/>
            <person name="Inaba K."/>
        </authorList>
    </citation>
    <scope>NUCLEOTIDE SEQUENCE [LARGE SCALE GENOMIC DNA]</scope>
    <source>
        <strain evidence="7">wild type</strain>
    </source>
</reference>
<keyword evidence="5 6" id="KW-0472">Membrane</keyword>
<evidence type="ECO:0008006" key="9">
    <source>
        <dbReference type="Google" id="ProtNLM"/>
    </source>
</evidence>
<evidence type="ECO:0000256" key="1">
    <source>
        <dbReference type="ARBA" id="ARBA00004141"/>
    </source>
</evidence>
<reference evidence="8" key="1">
    <citation type="journal article" date="2002" name="Science">
        <title>The draft genome of Ciona intestinalis: insights into chordate and vertebrate origins.</title>
        <authorList>
            <person name="Dehal P."/>
            <person name="Satou Y."/>
            <person name="Campbell R.K."/>
            <person name="Chapman J."/>
            <person name="Degnan B."/>
            <person name="De Tomaso A."/>
            <person name="Davidson B."/>
            <person name="Di Gregorio A."/>
            <person name="Gelpke M."/>
            <person name="Goodstein D.M."/>
            <person name="Harafuji N."/>
            <person name="Hastings K.E."/>
            <person name="Ho I."/>
            <person name="Hotta K."/>
            <person name="Huang W."/>
            <person name="Kawashima T."/>
            <person name="Lemaire P."/>
            <person name="Martinez D."/>
            <person name="Meinertzhagen I.A."/>
            <person name="Necula S."/>
            <person name="Nonaka M."/>
            <person name="Putnam N."/>
            <person name="Rash S."/>
            <person name="Saiga H."/>
            <person name="Satake M."/>
            <person name="Terry A."/>
            <person name="Yamada L."/>
            <person name="Wang H.G."/>
            <person name="Awazu S."/>
            <person name="Azumi K."/>
            <person name="Boore J."/>
            <person name="Branno M."/>
            <person name="Chin-Bow S."/>
            <person name="DeSantis R."/>
            <person name="Doyle S."/>
            <person name="Francino P."/>
            <person name="Keys D.N."/>
            <person name="Haga S."/>
            <person name="Hayashi H."/>
            <person name="Hino K."/>
            <person name="Imai K.S."/>
            <person name="Inaba K."/>
            <person name="Kano S."/>
            <person name="Kobayashi K."/>
            <person name="Kobayashi M."/>
            <person name="Lee B.I."/>
            <person name="Makabe K.W."/>
            <person name="Manohar C."/>
            <person name="Matassi G."/>
            <person name="Medina M."/>
            <person name="Mochizuki Y."/>
            <person name="Mount S."/>
            <person name="Morishita T."/>
            <person name="Miura S."/>
            <person name="Nakayama A."/>
            <person name="Nishizaka S."/>
            <person name="Nomoto H."/>
            <person name="Ohta F."/>
            <person name="Oishi K."/>
            <person name="Rigoutsos I."/>
            <person name="Sano M."/>
            <person name="Sasaki A."/>
            <person name="Sasakura Y."/>
            <person name="Shoguchi E."/>
            <person name="Shin-i T."/>
            <person name="Spagnuolo A."/>
            <person name="Stainier D."/>
            <person name="Suzuki M.M."/>
            <person name="Tassy O."/>
            <person name="Takatori N."/>
            <person name="Tokuoka M."/>
            <person name="Yagi K."/>
            <person name="Yoshizaki F."/>
            <person name="Wada S."/>
            <person name="Zhang C."/>
            <person name="Hyatt P.D."/>
            <person name="Larimer F."/>
            <person name="Detter C."/>
            <person name="Doggett N."/>
            <person name="Glavina T."/>
            <person name="Hawkins T."/>
            <person name="Richardson P."/>
            <person name="Lucas S."/>
            <person name="Kohara Y."/>
            <person name="Levine M."/>
            <person name="Satoh N."/>
            <person name="Rokhsar D.S."/>
        </authorList>
    </citation>
    <scope>NUCLEOTIDE SEQUENCE [LARGE SCALE GENOMIC DNA]</scope>
</reference>
<dbReference type="InterPro" id="IPR050799">
    <property type="entry name" value="ZIP_Transporter"/>
</dbReference>
<evidence type="ECO:0000256" key="2">
    <source>
        <dbReference type="ARBA" id="ARBA00006939"/>
    </source>
</evidence>
<organism evidence="7 8">
    <name type="scientific">Ciona intestinalis</name>
    <name type="common">Transparent sea squirt</name>
    <name type="synonym">Ascidia intestinalis</name>
    <dbReference type="NCBI Taxonomy" id="7719"/>
    <lineage>
        <taxon>Eukaryota</taxon>
        <taxon>Metazoa</taxon>
        <taxon>Chordata</taxon>
        <taxon>Tunicata</taxon>
        <taxon>Ascidiacea</taxon>
        <taxon>Phlebobranchia</taxon>
        <taxon>Cionidae</taxon>
        <taxon>Ciona</taxon>
    </lineage>
</organism>
<feature type="transmembrane region" description="Helical" evidence="6">
    <location>
        <begin position="231"/>
        <end position="253"/>
    </location>
</feature>
<feature type="transmembrane region" description="Helical" evidence="6">
    <location>
        <begin position="320"/>
        <end position="339"/>
    </location>
</feature>
<comment type="subcellular location">
    <subcellularLocation>
        <location evidence="1">Membrane</location>
        <topology evidence="1">Multi-pass membrane protein</topology>
    </subcellularLocation>
</comment>
<protein>
    <recommendedName>
        <fullName evidence="9">Zinc transporter</fullName>
    </recommendedName>
</protein>
<evidence type="ECO:0000256" key="3">
    <source>
        <dbReference type="ARBA" id="ARBA00022692"/>
    </source>
</evidence>
<evidence type="ECO:0000256" key="5">
    <source>
        <dbReference type="ARBA" id="ARBA00023136"/>
    </source>
</evidence>
<dbReference type="PANTHER" id="PTHR12191:SF30">
    <property type="entry name" value="ZINC TRANSPORTER ZIP4 N-TERMINAL DOMAIN-CONTAINING PROTEIN"/>
    <property type="match status" value="1"/>
</dbReference>
<keyword evidence="4 6" id="KW-1133">Transmembrane helix</keyword>
<dbReference type="AlphaFoldDB" id="F7BAB3"/>
<dbReference type="GeneTree" id="ENSGT00940000169482"/>